<sequence>MYTSLLLLFDWRSTLPPPKFNQPDIASMSSISVIFKECRDLGRWIDKIGNVKGGAGVRKKGGEWVEKVRKLWEGYGGKWEFPEEPPRPPTPYRLTGEIEEIQEDSASDSDHEFRVEGVSGVGGW</sequence>
<gene>
    <name evidence="2" type="ORF">TrLO_g6926</name>
</gene>
<proteinExistence type="predicted"/>
<comment type="caution">
    <text evidence="2">The sequence shown here is derived from an EMBL/GenBank/DDBJ whole genome shotgun (WGS) entry which is preliminary data.</text>
</comment>
<dbReference type="EMBL" id="BRXW01000002">
    <property type="protein sequence ID" value="GMH99030.1"/>
    <property type="molecule type" value="Genomic_DNA"/>
</dbReference>
<evidence type="ECO:0000256" key="1">
    <source>
        <dbReference type="SAM" id="MobiDB-lite"/>
    </source>
</evidence>
<accession>A0A9W7C3K5</accession>
<evidence type="ECO:0000313" key="2">
    <source>
        <dbReference type="EMBL" id="GMH99030.1"/>
    </source>
</evidence>
<dbReference type="AlphaFoldDB" id="A0A9W7C3K5"/>
<dbReference type="Proteomes" id="UP001165122">
    <property type="component" value="Unassembled WGS sequence"/>
</dbReference>
<reference evidence="3" key="1">
    <citation type="journal article" date="2023" name="Commun. Biol.">
        <title>Genome analysis of Parmales, the sister group of diatoms, reveals the evolutionary specialization of diatoms from phago-mixotrophs to photoautotrophs.</title>
        <authorList>
            <person name="Ban H."/>
            <person name="Sato S."/>
            <person name="Yoshikawa S."/>
            <person name="Yamada K."/>
            <person name="Nakamura Y."/>
            <person name="Ichinomiya M."/>
            <person name="Sato N."/>
            <person name="Blanc-Mathieu R."/>
            <person name="Endo H."/>
            <person name="Kuwata A."/>
            <person name="Ogata H."/>
        </authorList>
    </citation>
    <scope>NUCLEOTIDE SEQUENCE [LARGE SCALE GENOMIC DNA]</scope>
    <source>
        <strain evidence="3">NIES 3700</strain>
    </source>
</reference>
<dbReference type="OrthoDB" id="10569933at2759"/>
<protein>
    <submittedName>
        <fullName evidence="2">Uncharacterized protein</fullName>
    </submittedName>
</protein>
<feature type="region of interest" description="Disordered" evidence="1">
    <location>
        <begin position="102"/>
        <end position="124"/>
    </location>
</feature>
<name>A0A9W7C3K5_9STRA</name>
<organism evidence="2 3">
    <name type="scientific">Triparma laevis f. longispina</name>
    <dbReference type="NCBI Taxonomy" id="1714387"/>
    <lineage>
        <taxon>Eukaryota</taxon>
        <taxon>Sar</taxon>
        <taxon>Stramenopiles</taxon>
        <taxon>Ochrophyta</taxon>
        <taxon>Bolidophyceae</taxon>
        <taxon>Parmales</taxon>
        <taxon>Triparmaceae</taxon>
        <taxon>Triparma</taxon>
    </lineage>
</organism>
<keyword evidence="3" id="KW-1185">Reference proteome</keyword>
<evidence type="ECO:0000313" key="3">
    <source>
        <dbReference type="Proteomes" id="UP001165122"/>
    </source>
</evidence>